<dbReference type="InterPro" id="IPR018484">
    <property type="entry name" value="FGGY_N"/>
</dbReference>
<accession>A0A455SXD4</accession>
<dbReference type="PANTHER" id="PTHR43095">
    <property type="entry name" value="SUGAR KINASE"/>
    <property type="match status" value="1"/>
</dbReference>
<keyword evidence="3 6" id="KW-0418">Kinase</keyword>
<dbReference type="Pfam" id="PF00370">
    <property type="entry name" value="FGGY_N"/>
    <property type="match status" value="1"/>
</dbReference>
<name>A0A455SXD4_9CHLR</name>
<dbReference type="Pfam" id="PF02782">
    <property type="entry name" value="FGGY_C"/>
    <property type="match status" value="1"/>
</dbReference>
<dbReference type="InterPro" id="IPR000577">
    <property type="entry name" value="Carb_kinase_FGGY"/>
</dbReference>
<dbReference type="CDD" id="cd07808">
    <property type="entry name" value="ASKHA_NBD_FGGY_EcXK-like"/>
    <property type="match status" value="1"/>
</dbReference>
<evidence type="ECO:0000259" key="5">
    <source>
        <dbReference type="Pfam" id="PF02782"/>
    </source>
</evidence>
<comment type="similarity">
    <text evidence="1">Belongs to the FGGY kinase family.</text>
</comment>
<evidence type="ECO:0000256" key="3">
    <source>
        <dbReference type="ARBA" id="ARBA00022777"/>
    </source>
</evidence>
<evidence type="ECO:0000259" key="4">
    <source>
        <dbReference type="Pfam" id="PF00370"/>
    </source>
</evidence>
<protein>
    <submittedName>
        <fullName evidence="6">Sugar kinase</fullName>
    </submittedName>
</protein>
<dbReference type="GO" id="GO:0005975">
    <property type="term" value="P:carbohydrate metabolic process"/>
    <property type="evidence" value="ECO:0007669"/>
    <property type="project" value="InterPro"/>
</dbReference>
<evidence type="ECO:0000256" key="1">
    <source>
        <dbReference type="ARBA" id="ARBA00009156"/>
    </source>
</evidence>
<dbReference type="InterPro" id="IPR018485">
    <property type="entry name" value="FGGY_C"/>
</dbReference>
<evidence type="ECO:0000313" key="6">
    <source>
        <dbReference type="EMBL" id="BBH92236.1"/>
    </source>
</evidence>
<dbReference type="AlphaFoldDB" id="A0A455SXD4"/>
<dbReference type="EMBL" id="AP019377">
    <property type="protein sequence ID" value="BBH92236.1"/>
    <property type="molecule type" value="Genomic_DNA"/>
</dbReference>
<reference evidence="6" key="1">
    <citation type="submission" date="2018-12" db="EMBL/GenBank/DDBJ databases">
        <title>Novel natural products biosynthetic potential of the class Ktedonobacteria.</title>
        <authorList>
            <person name="Zheng Y."/>
            <person name="Saitou A."/>
            <person name="Wang C.M."/>
            <person name="Toyoda A."/>
            <person name="Minakuchi Y."/>
            <person name="Sekiguchi Y."/>
            <person name="Ueda K."/>
            <person name="Takano H."/>
            <person name="Sakai Y."/>
            <person name="Yokota A."/>
            <person name="Yabe S."/>
        </authorList>
    </citation>
    <scope>NUCLEOTIDE SEQUENCE</scope>
    <source>
        <strain evidence="6">A3-2</strain>
    </source>
</reference>
<keyword evidence="2" id="KW-0808">Transferase</keyword>
<evidence type="ECO:0000256" key="2">
    <source>
        <dbReference type="ARBA" id="ARBA00022679"/>
    </source>
</evidence>
<dbReference type="InterPro" id="IPR050406">
    <property type="entry name" value="FGGY_Carb_Kinase"/>
</dbReference>
<organism evidence="6">
    <name type="scientific">Thermogemmatispora argillosa</name>
    <dbReference type="NCBI Taxonomy" id="2045280"/>
    <lineage>
        <taxon>Bacteria</taxon>
        <taxon>Bacillati</taxon>
        <taxon>Chloroflexota</taxon>
        <taxon>Ktedonobacteria</taxon>
        <taxon>Thermogemmatisporales</taxon>
        <taxon>Thermogemmatisporaceae</taxon>
        <taxon>Thermogemmatispora</taxon>
    </lineage>
</organism>
<dbReference type="Gene3D" id="3.30.420.40">
    <property type="match status" value="2"/>
</dbReference>
<feature type="domain" description="Carbohydrate kinase FGGY N-terminal" evidence="4">
    <location>
        <begin position="13"/>
        <end position="253"/>
    </location>
</feature>
<dbReference type="InterPro" id="IPR043129">
    <property type="entry name" value="ATPase_NBD"/>
</dbReference>
<gene>
    <name evidence="6" type="ORF">KTA_04350</name>
</gene>
<dbReference type="GO" id="GO:0016301">
    <property type="term" value="F:kinase activity"/>
    <property type="evidence" value="ECO:0007669"/>
    <property type="project" value="UniProtKB-KW"/>
</dbReference>
<dbReference type="SUPFAM" id="SSF53067">
    <property type="entry name" value="Actin-like ATPase domain"/>
    <property type="match status" value="2"/>
</dbReference>
<proteinExistence type="inferred from homology"/>
<dbReference type="PANTHER" id="PTHR43095:SF5">
    <property type="entry name" value="XYLULOSE KINASE"/>
    <property type="match status" value="1"/>
</dbReference>
<dbReference type="PIRSF" id="PIRSF000538">
    <property type="entry name" value="GlpK"/>
    <property type="match status" value="1"/>
</dbReference>
<feature type="domain" description="Carbohydrate kinase FGGY C-terminal" evidence="5">
    <location>
        <begin position="263"/>
        <end position="446"/>
    </location>
</feature>
<sequence length="514" mass="55877">MGDGRRKLEGKALLGIDLGTSAVKALVLEATSGRRLGEGRAAYPLLTRQPGWAEGEPEEWWRQTVAAVRMALRRLEPDQVAAIGVTGQMHGIVPVDAAGNPVRAALLWPDQRAVGQLARFEQLPVQLRERLANPFAPGMAGPLLCWLADEEPETFARMRWALQPKDWLRLRLTGTVFTEASDASATLLYDVPGDRWATEVMDSLGLRRELFAPLLPAGAAAGYLQASAAKELGLKPGLPVATGAADVAASLLGAGLLAPGPLLLSLGSGAQFVLLCQEPRPDPQWRTHLYRAADGRHWYRMAAVQNAGLALDWVRRTLQASWLELYASSESEVTAVEPLFFLPCLTPERPYHPRPRAAGWLHLRLDHERDHLLRAALEGVAFGMRLALEALAEGAEVKEQLLVVGGGGLHPGWRQMLADILGSELWAVAEKDTAVRGAALLAGLAAGCWEDVTILETWRPPVLTVTAPGARRAAYQERYQRYRELLLSPAAAILEESKAFSARLHEDGGRADQS</sequence>